<dbReference type="EMBL" id="CP045845">
    <property type="protein sequence ID" value="QGH28223.1"/>
    <property type="molecule type" value="Genomic_DNA"/>
</dbReference>
<keyword evidence="2" id="KW-1185">Reference proteome</keyword>
<evidence type="ECO:0000313" key="1">
    <source>
        <dbReference type="EMBL" id="QGH28223.1"/>
    </source>
</evidence>
<dbReference type="Proteomes" id="UP000344450">
    <property type="component" value="Chromosome"/>
</dbReference>
<gene>
    <name evidence="1" type="ORF">GHC21_00475</name>
</gene>
<proteinExistence type="predicted"/>
<dbReference type="RefSeq" id="WP_153741868.1">
    <property type="nucleotide sequence ID" value="NZ_CP045843.1"/>
</dbReference>
<name>A0ABX6DHY5_KLUIN</name>
<accession>A0ABX6DHY5</accession>
<evidence type="ECO:0000313" key="2">
    <source>
        <dbReference type="Proteomes" id="UP000344450"/>
    </source>
</evidence>
<reference evidence="1 2" key="1">
    <citation type="submission" date="2019-10" db="EMBL/GenBank/DDBJ databases">
        <title>Complete genome sequencing of drug resistant plasmids in Kluyvera intermedia.</title>
        <authorList>
            <person name="Ke C."/>
            <person name="Jian S."/>
        </authorList>
    </citation>
    <scope>NUCLEOTIDE SEQUENCE [LARGE SCALE GENOMIC DNA]</scope>
    <source>
        <strain evidence="1 2">N2-1</strain>
    </source>
</reference>
<protein>
    <submittedName>
        <fullName evidence="1">Uncharacterized protein</fullName>
    </submittedName>
</protein>
<organism evidence="1 2">
    <name type="scientific">Kluyvera intermedia</name>
    <name type="common">Enterobacter intermedius</name>
    <dbReference type="NCBI Taxonomy" id="61648"/>
    <lineage>
        <taxon>Bacteria</taxon>
        <taxon>Pseudomonadati</taxon>
        <taxon>Pseudomonadota</taxon>
        <taxon>Gammaproteobacteria</taxon>
        <taxon>Enterobacterales</taxon>
        <taxon>Enterobacteriaceae</taxon>
        <taxon>Kluyvera</taxon>
    </lineage>
</organism>
<sequence>MSWLHAKRLNWLIVGLIALLALGTLLFSLLPVSSSLQHGNVEGAFQMGFYDLMSNKKEVYNVNLKTTRGVLMSNITNPDDNRFVLKGKFTPTEKKQGRIYFNLTPIFYSSEQKGLMIDGLVDQLMYANYWMEPISYNDKSLVVGQNGSIFVYPMTK</sequence>
<dbReference type="GeneID" id="91970839"/>